<feature type="transmembrane region" description="Helical" evidence="1">
    <location>
        <begin position="359"/>
        <end position="377"/>
    </location>
</feature>
<dbReference type="Proteomes" id="UP000471678">
    <property type="component" value="Unassembled WGS sequence"/>
</dbReference>
<accession>A0A6N9IR55</accession>
<feature type="transmembrane region" description="Helical" evidence="1">
    <location>
        <begin position="294"/>
        <end position="313"/>
    </location>
</feature>
<feature type="transmembrane region" description="Helical" evidence="1">
    <location>
        <begin position="93"/>
        <end position="113"/>
    </location>
</feature>
<comment type="caution">
    <text evidence="2">The sequence shown here is derived from an EMBL/GenBank/DDBJ whole genome shotgun (WGS) entry which is preliminary data.</text>
</comment>
<evidence type="ECO:0000313" key="2">
    <source>
        <dbReference type="EMBL" id="MYY64778.1"/>
    </source>
</evidence>
<feature type="transmembrane region" description="Helical" evidence="1">
    <location>
        <begin position="268"/>
        <end position="287"/>
    </location>
</feature>
<name>A0A6N9IR55_9LACO</name>
<organism evidence="2 3">
    <name type="scientific">Ligilactobacillus salivarius</name>
    <dbReference type="NCBI Taxonomy" id="1624"/>
    <lineage>
        <taxon>Bacteria</taxon>
        <taxon>Bacillati</taxon>
        <taxon>Bacillota</taxon>
        <taxon>Bacilli</taxon>
        <taxon>Lactobacillales</taxon>
        <taxon>Lactobacillaceae</taxon>
        <taxon>Ligilactobacillus</taxon>
    </lineage>
</organism>
<gene>
    <name evidence="2" type="ORF">FYL25_04965</name>
</gene>
<keyword evidence="1" id="KW-0472">Membrane</keyword>
<evidence type="ECO:0000313" key="3">
    <source>
        <dbReference type="Proteomes" id="UP000471678"/>
    </source>
</evidence>
<feature type="transmembrane region" description="Helical" evidence="1">
    <location>
        <begin position="67"/>
        <end position="87"/>
    </location>
</feature>
<feature type="transmembrane region" description="Helical" evidence="1">
    <location>
        <begin position="213"/>
        <end position="234"/>
    </location>
</feature>
<evidence type="ECO:0008006" key="4">
    <source>
        <dbReference type="Google" id="ProtNLM"/>
    </source>
</evidence>
<sequence>MKKYIPYVTIGIMILINLYFQLMAHNIIIGSDTLFHFNRFYDTTMQIKQAKLSYFQMNYAFKQSGRIVNAVYGPYFAYINGLILLIAKNWFKYQIYTTILIYLIGGIGIYKLTRRFNNSIFLNSISIIIFLSMGWITRWQVSQNLTAWGAALAPYVINCGIDMLENKEYNYLKLAIIMSIAIETHLLSSLIFVITLIPFFIIRIVKKKERGKFVISIIKSVLLTLLLTCNYWWVLLRLSLTNNLAQPAAFNMTNNTLRFIKSIYLQEVLIPSFILLVILQLIYVLIINRSEINLYITLIGTGFLILGSRLFIWDKVQKNFPIIARDFQFPDRLSIVIYPLFLTAFVIALAELKNKRIKIICSCILLITAITSVVMTTNNIRYYTNRGIVDKHVITLKKIDLEKASHSDKLAILLQDLSKRSPDYLPLKSKVKRKDSVNYEKEILDNTKNYDKDVLKDGTLKLMWHAKKFKNIILPVVLYKQSRLIVNNKVISGEKKSIINVPRVYQRRGSNIAKVKFMAPVDMVMSINISIVSWIILFCVTLIRLYRRKFAIMK</sequence>
<feature type="transmembrane region" description="Helical" evidence="1">
    <location>
        <begin position="333"/>
        <end position="352"/>
    </location>
</feature>
<keyword evidence="1" id="KW-0812">Transmembrane</keyword>
<protein>
    <recommendedName>
        <fullName evidence="4">Cell division protein</fullName>
    </recommendedName>
</protein>
<dbReference type="EMBL" id="VSUB01000004">
    <property type="protein sequence ID" value="MYY64778.1"/>
    <property type="molecule type" value="Genomic_DNA"/>
</dbReference>
<feature type="transmembrane region" description="Helical" evidence="1">
    <location>
        <begin position="523"/>
        <end position="546"/>
    </location>
</feature>
<reference evidence="2 3" key="1">
    <citation type="journal article" date="2020" name="Food Funct.">
        <title>Screening of Lactobacillus salivarius strains from the feces of Chinese populations and the evaluation of their effects against intestinal inflammation in mice.</title>
        <authorList>
            <person name="Zhai Q."/>
            <person name="Shen X."/>
            <person name="Cen S."/>
            <person name="Zhang C."/>
            <person name="Tian F."/>
            <person name="Zhao J."/>
            <person name="Zhang H."/>
            <person name="Xue Y."/>
            <person name="Chen W."/>
        </authorList>
    </citation>
    <scope>NUCLEOTIDE SEQUENCE [LARGE SCALE GENOMIC DNA]</scope>
    <source>
        <strain evidence="2 3">FYNDL5_1.scaf</strain>
    </source>
</reference>
<evidence type="ECO:0000256" key="1">
    <source>
        <dbReference type="SAM" id="Phobius"/>
    </source>
</evidence>
<feature type="transmembrane region" description="Helical" evidence="1">
    <location>
        <begin position="120"/>
        <end position="137"/>
    </location>
</feature>
<feature type="transmembrane region" description="Helical" evidence="1">
    <location>
        <begin position="6"/>
        <end position="29"/>
    </location>
</feature>
<feature type="transmembrane region" description="Helical" evidence="1">
    <location>
        <begin position="174"/>
        <end position="201"/>
    </location>
</feature>
<proteinExistence type="predicted"/>
<keyword evidence="1" id="KW-1133">Transmembrane helix</keyword>
<dbReference type="RefSeq" id="WP_161022567.1">
    <property type="nucleotide sequence ID" value="NZ_VSUB01000004.1"/>
</dbReference>
<dbReference type="AlphaFoldDB" id="A0A6N9IR55"/>